<dbReference type="SUPFAM" id="SSF50494">
    <property type="entry name" value="Trypsin-like serine proteases"/>
    <property type="match status" value="1"/>
</dbReference>
<dbReference type="Pfam" id="PF13365">
    <property type="entry name" value="Trypsin_2"/>
    <property type="match status" value="1"/>
</dbReference>
<evidence type="ECO:0000313" key="1">
    <source>
        <dbReference type="EMBL" id="OIQ84472.1"/>
    </source>
</evidence>
<comment type="caution">
    <text evidence="1">The sequence shown here is derived from an EMBL/GenBank/DDBJ whole genome shotgun (WGS) entry which is preliminary data.</text>
</comment>
<dbReference type="EMBL" id="MLJW01000615">
    <property type="protein sequence ID" value="OIQ84472.1"/>
    <property type="molecule type" value="Genomic_DNA"/>
</dbReference>
<gene>
    <name evidence="1" type="ORF">GALL_336950</name>
</gene>
<protein>
    <recommendedName>
        <fullName evidence="2">Serine protease</fullName>
    </recommendedName>
</protein>
<dbReference type="AlphaFoldDB" id="A0A1J5QM26"/>
<reference evidence="1" key="1">
    <citation type="submission" date="2016-10" db="EMBL/GenBank/DDBJ databases">
        <title>Sequence of Gallionella enrichment culture.</title>
        <authorList>
            <person name="Poehlein A."/>
            <person name="Muehling M."/>
            <person name="Daniel R."/>
        </authorList>
    </citation>
    <scope>NUCLEOTIDE SEQUENCE</scope>
</reference>
<evidence type="ECO:0008006" key="2">
    <source>
        <dbReference type="Google" id="ProtNLM"/>
    </source>
</evidence>
<accession>A0A1J5QM26</accession>
<dbReference type="InterPro" id="IPR009003">
    <property type="entry name" value="Peptidase_S1_PA"/>
</dbReference>
<name>A0A1J5QM26_9ZZZZ</name>
<organism evidence="1">
    <name type="scientific">mine drainage metagenome</name>
    <dbReference type="NCBI Taxonomy" id="410659"/>
    <lineage>
        <taxon>unclassified sequences</taxon>
        <taxon>metagenomes</taxon>
        <taxon>ecological metagenomes</taxon>
    </lineage>
</organism>
<dbReference type="Gene3D" id="2.40.10.120">
    <property type="match status" value="1"/>
</dbReference>
<sequence>MPLSPAEQLAHSTVRIECDLLGGGVGTGTGFFYSLDRNGDQHVPVIVTNKHVIAGASKGRFLLTLQDENGGPAVGSFRAFELDSFEQRWVPHPDTSIDLCVMPIAPLLLDAERTNTKFFFATLDKTLILSASDIEDMVGLENITMVGYPNGLWDRSNNLPIFRRGVLATDYKRDWNGKKEFLIDAACFPGSSGSPVMLFEIGSYQTRKGTFVGTSRIKLLGVLYAGPQHTVEGEVKVVLVPTQQRAVSVAGIPNNLGIIIKAEQLLAFEGVFR</sequence>
<proteinExistence type="predicted"/>